<proteinExistence type="predicted"/>
<dbReference type="Proteomes" id="UP000006038">
    <property type="component" value="Chromosome 10"/>
</dbReference>
<dbReference type="EnsemblPlants" id="OB10G11500.1">
    <property type="protein sequence ID" value="OB10G11500.1"/>
    <property type="gene ID" value="OB10G11500"/>
</dbReference>
<accession>J3N0V2</accession>
<reference evidence="1" key="1">
    <citation type="journal article" date="2013" name="Nat. Commun.">
        <title>Whole-genome sequencing of Oryza brachyantha reveals mechanisms underlying Oryza genome evolution.</title>
        <authorList>
            <person name="Chen J."/>
            <person name="Huang Q."/>
            <person name="Gao D."/>
            <person name="Wang J."/>
            <person name="Lang Y."/>
            <person name="Liu T."/>
            <person name="Li B."/>
            <person name="Bai Z."/>
            <person name="Luis Goicoechea J."/>
            <person name="Liang C."/>
            <person name="Chen C."/>
            <person name="Zhang W."/>
            <person name="Sun S."/>
            <person name="Liao Y."/>
            <person name="Zhang X."/>
            <person name="Yang L."/>
            <person name="Song C."/>
            <person name="Wang M."/>
            <person name="Shi J."/>
            <person name="Liu G."/>
            <person name="Liu J."/>
            <person name="Zhou H."/>
            <person name="Zhou W."/>
            <person name="Yu Q."/>
            <person name="An N."/>
            <person name="Chen Y."/>
            <person name="Cai Q."/>
            <person name="Wang B."/>
            <person name="Liu B."/>
            <person name="Min J."/>
            <person name="Huang Y."/>
            <person name="Wu H."/>
            <person name="Li Z."/>
            <person name="Zhang Y."/>
            <person name="Yin Y."/>
            <person name="Song W."/>
            <person name="Jiang J."/>
            <person name="Jackson S.A."/>
            <person name="Wing R.A."/>
            <person name="Wang J."/>
            <person name="Chen M."/>
        </authorList>
    </citation>
    <scope>NUCLEOTIDE SEQUENCE [LARGE SCALE GENOMIC DNA]</scope>
    <source>
        <strain evidence="1">cv. IRGC 101232</strain>
    </source>
</reference>
<keyword evidence="2" id="KW-1185">Reference proteome</keyword>
<dbReference type="AlphaFoldDB" id="J3N0V2"/>
<dbReference type="HOGENOM" id="CLU_2658439_0_0_1"/>
<protein>
    <recommendedName>
        <fullName evidence="3">DUF295 domain-containing protein</fullName>
    </recommendedName>
</protein>
<sequence length="76" mass="8441">MCLDTMLSLEPAERVDPTKVLGFSQDDNALFVASCSRLFVVHLDSMACRQICGMDEFSVAPDSRQIYAVYPFAGFL</sequence>
<evidence type="ECO:0000313" key="2">
    <source>
        <dbReference type="Proteomes" id="UP000006038"/>
    </source>
</evidence>
<evidence type="ECO:0000313" key="1">
    <source>
        <dbReference type="EnsemblPlants" id="OB10G11500.1"/>
    </source>
</evidence>
<evidence type="ECO:0008006" key="3">
    <source>
        <dbReference type="Google" id="ProtNLM"/>
    </source>
</evidence>
<dbReference type="Gramene" id="OB10G11500.1">
    <property type="protein sequence ID" value="OB10G11500.1"/>
    <property type="gene ID" value="OB10G11500"/>
</dbReference>
<name>J3N0V2_ORYBR</name>
<organism evidence="1">
    <name type="scientific">Oryza brachyantha</name>
    <name type="common">malo sina</name>
    <dbReference type="NCBI Taxonomy" id="4533"/>
    <lineage>
        <taxon>Eukaryota</taxon>
        <taxon>Viridiplantae</taxon>
        <taxon>Streptophyta</taxon>
        <taxon>Embryophyta</taxon>
        <taxon>Tracheophyta</taxon>
        <taxon>Spermatophyta</taxon>
        <taxon>Magnoliopsida</taxon>
        <taxon>Liliopsida</taxon>
        <taxon>Poales</taxon>
        <taxon>Poaceae</taxon>
        <taxon>BOP clade</taxon>
        <taxon>Oryzoideae</taxon>
        <taxon>Oryzeae</taxon>
        <taxon>Oryzinae</taxon>
        <taxon>Oryza</taxon>
    </lineage>
</organism>
<reference evidence="1" key="2">
    <citation type="submission" date="2013-04" db="UniProtKB">
        <authorList>
            <consortium name="EnsemblPlants"/>
        </authorList>
    </citation>
    <scope>IDENTIFICATION</scope>
</reference>